<protein>
    <submittedName>
        <fullName evidence="3">XdhC family protein</fullName>
    </submittedName>
</protein>
<feature type="domain" description="XdhC- CoxI" evidence="1">
    <location>
        <begin position="14"/>
        <end position="79"/>
    </location>
</feature>
<dbReference type="Gene3D" id="3.40.50.720">
    <property type="entry name" value="NAD(P)-binding Rossmann-like Domain"/>
    <property type="match status" value="1"/>
</dbReference>
<dbReference type="Proteomes" id="UP000295301">
    <property type="component" value="Unassembled WGS sequence"/>
</dbReference>
<dbReference type="OrthoDB" id="5242066at2"/>
<dbReference type="InterPro" id="IPR003777">
    <property type="entry name" value="XdhC_CoxI"/>
</dbReference>
<proteinExistence type="predicted"/>
<evidence type="ECO:0000313" key="3">
    <source>
        <dbReference type="EMBL" id="TDK41120.1"/>
    </source>
</evidence>
<comment type="caution">
    <text evidence="3">The sequence shown here is derived from an EMBL/GenBank/DDBJ whole genome shotgun (WGS) entry which is preliminary data.</text>
</comment>
<evidence type="ECO:0000259" key="1">
    <source>
        <dbReference type="Pfam" id="PF02625"/>
    </source>
</evidence>
<organism evidence="3 4">
    <name type="scientific">Antarcticimicrobium luteum</name>
    <dbReference type="NCBI Taxonomy" id="2547397"/>
    <lineage>
        <taxon>Bacteria</taxon>
        <taxon>Pseudomonadati</taxon>
        <taxon>Pseudomonadota</taxon>
        <taxon>Alphaproteobacteria</taxon>
        <taxon>Rhodobacterales</taxon>
        <taxon>Paracoccaceae</taxon>
        <taxon>Antarcticimicrobium</taxon>
    </lineage>
</organism>
<dbReference type="InterPro" id="IPR027051">
    <property type="entry name" value="XdhC_Rossmann_dom"/>
</dbReference>
<keyword evidence="4" id="KW-1185">Reference proteome</keyword>
<dbReference type="Pfam" id="PF13478">
    <property type="entry name" value="XdhC_C"/>
    <property type="match status" value="1"/>
</dbReference>
<dbReference type="EMBL" id="SMUV01000074">
    <property type="protein sequence ID" value="TDK41120.1"/>
    <property type="molecule type" value="Genomic_DNA"/>
</dbReference>
<dbReference type="InterPro" id="IPR052698">
    <property type="entry name" value="MoCofactor_Util/Proc"/>
</dbReference>
<gene>
    <name evidence="3" type="ORF">E1832_20710</name>
</gene>
<reference evidence="3 4" key="1">
    <citation type="submission" date="2019-03" db="EMBL/GenBank/DDBJ databases">
        <title>Ruegeria lutea sp. nov., a novel strain, isolated from marine sediment, the Masan Bay, South Korea.</title>
        <authorList>
            <person name="Kim J."/>
            <person name="Kim D.-Y."/>
            <person name="Lee S.-S."/>
        </authorList>
    </citation>
    <scope>NUCLEOTIDE SEQUENCE [LARGE SCALE GENOMIC DNA]</scope>
    <source>
        <strain evidence="3 4">318-1</strain>
    </source>
</reference>
<dbReference type="PANTHER" id="PTHR30388:SF6">
    <property type="entry name" value="XANTHINE DEHYDROGENASE SUBUNIT A-RELATED"/>
    <property type="match status" value="1"/>
</dbReference>
<evidence type="ECO:0000313" key="4">
    <source>
        <dbReference type="Proteomes" id="UP000295301"/>
    </source>
</evidence>
<dbReference type="RefSeq" id="WP_133361688.1">
    <property type="nucleotide sequence ID" value="NZ_SMUV01000074.1"/>
</dbReference>
<evidence type="ECO:0000259" key="2">
    <source>
        <dbReference type="Pfam" id="PF13478"/>
    </source>
</evidence>
<feature type="domain" description="XdhC Rossmann" evidence="2">
    <location>
        <begin position="120"/>
        <end position="251"/>
    </location>
</feature>
<dbReference type="AlphaFoldDB" id="A0A4R5UQ07"/>
<sequence length="270" mass="27975">MGPFDIFDTIDRQRRAGRPFCVATVVRTADVTSAKAGAKAVVTETGEILGHLGGACVKRAVLSAGQEAIGSGETRLIRVKPSEKVVSLTDADGTQVFKSGCPSGGTVDVLIEPYELPPLLVIFGDTPISRALAAHAALAGYRLALPEGAVGPPEAARFAGTDISALPLDPRDFIVVASQGTQDLACLRAALESPAARVSMIASRRKADALTAKLAAAGIGADRIAGLKSPAGLDIRALDPQEIALSVLAEIVLWRNTDRTTKGDAHENHA</sequence>
<dbReference type="Pfam" id="PF02625">
    <property type="entry name" value="XdhC_CoxI"/>
    <property type="match status" value="1"/>
</dbReference>
<accession>A0A4R5UQ07</accession>
<dbReference type="PANTHER" id="PTHR30388">
    <property type="entry name" value="ALDEHYDE OXIDOREDUCTASE MOLYBDENUM COFACTOR ASSEMBLY PROTEIN"/>
    <property type="match status" value="1"/>
</dbReference>
<name>A0A4R5UQ07_9RHOB</name>